<dbReference type="EMBL" id="LXQA010248952">
    <property type="protein sequence ID" value="MCI37840.1"/>
    <property type="molecule type" value="Genomic_DNA"/>
</dbReference>
<proteinExistence type="predicted"/>
<dbReference type="AlphaFoldDB" id="A0A392RPY9"/>
<evidence type="ECO:0000313" key="1">
    <source>
        <dbReference type="EMBL" id="MCI37840.1"/>
    </source>
</evidence>
<dbReference type="Proteomes" id="UP000265520">
    <property type="component" value="Unassembled WGS sequence"/>
</dbReference>
<sequence length="42" mass="4513">NKSCSVAEMYTLGWEVGGKRGNGGGSCGRGKRRCWGSGRPYF</sequence>
<name>A0A392RPY9_9FABA</name>
<accession>A0A392RPY9</accession>
<evidence type="ECO:0000313" key="2">
    <source>
        <dbReference type="Proteomes" id="UP000265520"/>
    </source>
</evidence>
<protein>
    <submittedName>
        <fullName evidence="1">Uncharacterized protein</fullName>
    </submittedName>
</protein>
<organism evidence="1 2">
    <name type="scientific">Trifolium medium</name>
    <dbReference type="NCBI Taxonomy" id="97028"/>
    <lineage>
        <taxon>Eukaryota</taxon>
        <taxon>Viridiplantae</taxon>
        <taxon>Streptophyta</taxon>
        <taxon>Embryophyta</taxon>
        <taxon>Tracheophyta</taxon>
        <taxon>Spermatophyta</taxon>
        <taxon>Magnoliopsida</taxon>
        <taxon>eudicotyledons</taxon>
        <taxon>Gunneridae</taxon>
        <taxon>Pentapetalae</taxon>
        <taxon>rosids</taxon>
        <taxon>fabids</taxon>
        <taxon>Fabales</taxon>
        <taxon>Fabaceae</taxon>
        <taxon>Papilionoideae</taxon>
        <taxon>50 kb inversion clade</taxon>
        <taxon>NPAAA clade</taxon>
        <taxon>Hologalegina</taxon>
        <taxon>IRL clade</taxon>
        <taxon>Trifolieae</taxon>
        <taxon>Trifolium</taxon>
    </lineage>
</organism>
<comment type="caution">
    <text evidence="1">The sequence shown here is derived from an EMBL/GenBank/DDBJ whole genome shotgun (WGS) entry which is preliminary data.</text>
</comment>
<reference evidence="1 2" key="1">
    <citation type="journal article" date="2018" name="Front. Plant Sci.">
        <title>Red Clover (Trifolium pratense) and Zigzag Clover (T. medium) - A Picture of Genomic Similarities and Differences.</title>
        <authorList>
            <person name="Dluhosova J."/>
            <person name="Istvanek J."/>
            <person name="Nedelnik J."/>
            <person name="Repkova J."/>
        </authorList>
    </citation>
    <scope>NUCLEOTIDE SEQUENCE [LARGE SCALE GENOMIC DNA]</scope>
    <source>
        <strain evidence="2">cv. 10/8</strain>
        <tissue evidence="1">Leaf</tissue>
    </source>
</reference>
<feature type="non-terminal residue" evidence="1">
    <location>
        <position position="1"/>
    </location>
</feature>
<keyword evidence="2" id="KW-1185">Reference proteome</keyword>